<evidence type="ECO:0000313" key="8">
    <source>
        <dbReference type="EMBL" id="KAF5385634.1"/>
    </source>
</evidence>
<evidence type="ECO:0000256" key="4">
    <source>
        <dbReference type="ARBA" id="ARBA00022753"/>
    </source>
</evidence>
<evidence type="ECO:0000256" key="5">
    <source>
        <dbReference type="ARBA" id="ARBA00022927"/>
    </source>
</evidence>
<dbReference type="AlphaFoldDB" id="A0A8H5HLL7"/>
<keyword evidence="9" id="KW-1185">Reference proteome</keyword>
<evidence type="ECO:0000256" key="2">
    <source>
        <dbReference type="ARBA" id="ARBA00007617"/>
    </source>
</evidence>
<reference evidence="8 9" key="1">
    <citation type="journal article" date="2020" name="ISME J.">
        <title>Uncovering the hidden diversity of litter-decomposition mechanisms in mushroom-forming fungi.</title>
        <authorList>
            <person name="Floudas D."/>
            <person name="Bentzer J."/>
            <person name="Ahren D."/>
            <person name="Johansson T."/>
            <person name="Persson P."/>
            <person name="Tunlid A."/>
        </authorList>
    </citation>
    <scope>NUCLEOTIDE SEQUENCE [LARGE SCALE GENOMIC DNA]</scope>
    <source>
        <strain evidence="8 9">CBS 406.79</strain>
    </source>
</reference>
<dbReference type="GO" id="GO:0006623">
    <property type="term" value="P:protein targeting to vacuole"/>
    <property type="evidence" value="ECO:0007669"/>
    <property type="project" value="TreeGrafter"/>
</dbReference>
<dbReference type="PANTHER" id="PTHR13678">
    <property type="entry name" value="VACUOLAR PROTEIN SORTING-ASSOCIATED PROTEIN 37"/>
    <property type="match status" value="1"/>
</dbReference>
<organism evidence="8 9">
    <name type="scientific">Collybiopsis confluens</name>
    <dbReference type="NCBI Taxonomy" id="2823264"/>
    <lineage>
        <taxon>Eukaryota</taxon>
        <taxon>Fungi</taxon>
        <taxon>Dikarya</taxon>
        <taxon>Basidiomycota</taxon>
        <taxon>Agaricomycotina</taxon>
        <taxon>Agaricomycetes</taxon>
        <taxon>Agaricomycetidae</taxon>
        <taxon>Agaricales</taxon>
        <taxon>Marasmiineae</taxon>
        <taxon>Omphalotaceae</taxon>
        <taxon>Collybiopsis</taxon>
    </lineage>
</organism>
<dbReference type="InterPro" id="IPR009851">
    <property type="entry name" value="Mod_r"/>
</dbReference>
<dbReference type="InterPro" id="IPR037202">
    <property type="entry name" value="ESCRT_assembly_dom"/>
</dbReference>
<dbReference type="GO" id="GO:0043162">
    <property type="term" value="P:ubiquitin-dependent protein catabolic process via the multivesicular body sorting pathway"/>
    <property type="evidence" value="ECO:0007669"/>
    <property type="project" value="UniProtKB-ARBA"/>
</dbReference>
<dbReference type="Gene3D" id="1.10.287.660">
    <property type="entry name" value="Helix hairpin bin"/>
    <property type="match status" value="1"/>
</dbReference>
<comment type="similarity">
    <text evidence="2">Belongs to the VPS37 family.</text>
</comment>
<dbReference type="PROSITE" id="PS51314">
    <property type="entry name" value="VPS37_C"/>
    <property type="match status" value="1"/>
</dbReference>
<evidence type="ECO:0000313" key="9">
    <source>
        <dbReference type="Proteomes" id="UP000518752"/>
    </source>
</evidence>
<accession>A0A8H5HLL7</accession>
<dbReference type="GO" id="GO:0000813">
    <property type="term" value="C:ESCRT I complex"/>
    <property type="evidence" value="ECO:0007669"/>
    <property type="project" value="UniProtKB-ARBA"/>
</dbReference>
<dbReference type="PANTHER" id="PTHR13678:SF2">
    <property type="entry name" value="VACUOLAR PROTEIN SORTING-ASSOCIATED PROTEIN 37A"/>
    <property type="match status" value="1"/>
</dbReference>
<dbReference type="EMBL" id="JAACJN010000038">
    <property type="protein sequence ID" value="KAF5385634.1"/>
    <property type="molecule type" value="Genomic_DNA"/>
</dbReference>
<comment type="subcellular location">
    <subcellularLocation>
        <location evidence="1">Endosome</location>
    </subcellularLocation>
</comment>
<keyword evidence="4" id="KW-0967">Endosome</keyword>
<dbReference type="InterPro" id="IPR029012">
    <property type="entry name" value="Helix_hairpin_bin_sf"/>
</dbReference>
<dbReference type="OrthoDB" id="10260857at2759"/>
<evidence type="ECO:0000256" key="6">
    <source>
        <dbReference type="PROSITE-ProRule" id="PRU00646"/>
    </source>
</evidence>
<evidence type="ECO:0000259" key="7">
    <source>
        <dbReference type="PROSITE" id="PS51314"/>
    </source>
</evidence>
<dbReference type="SUPFAM" id="SSF140111">
    <property type="entry name" value="Endosomal sorting complex assembly domain"/>
    <property type="match status" value="1"/>
</dbReference>
<evidence type="ECO:0000256" key="3">
    <source>
        <dbReference type="ARBA" id="ARBA00022448"/>
    </source>
</evidence>
<comment type="caution">
    <text evidence="8">The sequence shown here is derived from an EMBL/GenBank/DDBJ whole genome shotgun (WGS) entry which is preliminary data.</text>
</comment>
<keyword evidence="3 6" id="KW-0813">Transport</keyword>
<dbReference type="Proteomes" id="UP000518752">
    <property type="component" value="Unassembled WGS sequence"/>
</dbReference>
<dbReference type="Pfam" id="PF07200">
    <property type="entry name" value="Mod_r"/>
    <property type="match status" value="1"/>
</dbReference>
<gene>
    <name evidence="8" type="ORF">D9757_005564</name>
</gene>
<sequence>MMTDVVTQLIADFPELAHLSRRDLEDLLNDSNYFQAVFNSLPRVKAMYDAQTELGNANASIANNNLALQDRLYQLRSETQDAFNDAKIMEAKWKEVEKEQRDVYQKFTPQFLLMRLRHSVTAQDDASERLATAFVQHQSLSSSSESHSGTSTPSGKQIEDFIKEYKESRKVYHKRVIWSDRWSKGQVEWRDD</sequence>
<dbReference type="GO" id="GO:0006612">
    <property type="term" value="P:protein targeting to membrane"/>
    <property type="evidence" value="ECO:0007669"/>
    <property type="project" value="TreeGrafter"/>
</dbReference>
<evidence type="ECO:0000256" key="1">
    <source>
        <dbReference type="ARBA" id="ARBA00004177"/>
    </source>
</evidence>
<name>A0A8H5HLL7_9AGAR</name>
<proteinExistence type="inferred from homology"/>
<feature type="domain" description="VPS37 C-terminal" evidence="7">
    <location>
        <begin position="90"/>
        <end position="192"/>
    </location>
</feature>
<keyword evidence="5 6" id="KW-0653">Protein transport</keyword>
<protein>
    <recommendedName>
        <fullName evidence="7">VPS37 C-terminal domain-containing protein</fullName>
    </recommendedName>
</protein>